<feature type="binding site" evidence="15">
    <location>
        <position position="383"/>
    </location>
    <ligand>
        <name>S-adenosyl-L-methionine</name>
        <dbReference type="ChEBI" id="CHEBI:59789"/>
    </ligand>
</feature>
<evidence type="ECO:0000256" key="2">
    <source>
        <dbReference type="ARBA" id="ARBA00005879"/>
    </source>
</evidence>
<dbReference type="InterPro" id="IPR035996">
    <property type="entry name" value="4pyrrol_Methylase_sf"/>
</dbReference>
<dbReference type="EC" id="1.3.1.76" evidence="15"/>
<dbReference type="PIRSF" id="PIRSF036426">
    <property type="entry name" value="Sirohaem_synth"/>
    <property type="match status" value="1"/>
</dbReference>
<evidence type="ECO:0000259" key="19">
    <source>
        <dbReference type="Pfam" id="PF10414"/>
    </source>
</evidence>
<dbReference type="RefSeq" id="WP_136552660.1">
    <property type="nucleotide sequence ID" value="NZ_STGJ01000007.1"/>
</dbReference>
<keyword evidence="5 15" id="KW-0808">Transferase</keyword>
<evidence type="ECO:0000256" key="7">
    <source>
        <dbReference type="ARBA" id="ARBA00023002"/>
    </source>
</evidence>
<gene>
    <name evidence="21" type="primary">cobA</name>
    <name evidence="15" type="synonym">cysG</name>
    <name evidence="21" type="ORF">E5K04_07695</name>
</gene>
<evidence type="ECO:0000313" key="22">
    <source>
        <dbReference type="Proteomes" id="UP000308891"/>
    </source>
</evidence>
<dbReference type="Gene3D" id="3.30.950.10">
    <property type="entry name" value="Methyltransferase, Cobalt-precorrin-4 Transmethylase, Domain 2"/>
    <property type="match status" value="1"/>
</dbReference>
<comment type="caution">
    <text evidence="15">Lacks conserved residue(s) required for the propagation of feature annotation.</text>
</comment>
<evidence type="ECO:0000256" key="8">
    <source>
        <dbReference type="ARBA" id="ARBA00023027"/>
    </source>
</evidence>
<evidence type="ECO:0000256" key="11">
    <source>
        <dbReference type="ARBA" id="ARBA00023268"/>
    </source>
</evidence>
<dbReference type="InterPro" id="IPR012409">
    <property type="entry name" value="Sirohaem_synth"/>
</dbReference>
<feature type="active site" description="Proton donor" evidence="15 16">
    <location>
        <position position="270"/>
    </location>
</feature>
<protein>
    <recommendedName>
        <fullName evidence="15">Siroheme synthase</fullName>
    </recommendedName>
    <domain>
        <recommendedName>
            <fullName evidence="15">Uroporphyrinogen-III C-methyltransferase</fullName>
            <shortName evidence="15">Urogen III methylase</shortName>
            <ecNumber evidence="15">2.1.1.107</ecNumber>
        </recommendedName>
        <alternativeName>
            <fullName evidence="15">SUMT</fullName>
        </alternativeName>
        <alternativeName>
            <fullName evidence="15">Uroporphyrinogen III methylase</fullName>
            <shortName evidence="15">UROM</shortName>
        </alternativeName>
    </domain>
    <domain>
        <recommendedName>
            <fullName evidence="15">Precorrin-2 dehydrogenase</fullName>
            <ecNumber evidence="15">1.3.1.76</ecNumber>
        </recommendedName>
    </domain>
    <domain>
        <recommendedName>
            <fullName evidence="15">Sirohydrochlorin ferrochelatase</fullName>
            <ecNumber evidence="15">4.99.1.4</ecNumber>
        </recommendedName>
    </domain>
</protein>
<dbReference type="Pfam" id="PF14824">
    <property type="entry name" value="Sirohm_synth_M"/>
    <property type="match status" value="1"/>
</dbReference>
<feature type="domain" description="Siroheme synthase central" evidence="20">
    <location>
        <begin position="120"/>
        <end position="146"/>
    </location>
</feature>
<evidence type="ECO:0000256" key="9">
    <source>
        <dbReference type="ARBA" id="ARBA00023239"/>
    </source>
</evidence>
<comment type="catalytic activity">
    <reaction evidence="15">
        <text>siroheme + 2 H(+) = sirohydrochlorin + Fe(2+)</text>
        <dbReference type="Rhea" id="RHEA:24360"/>
        <dbReference type="ChEBI" id="CHEBI:15378"/>
        <dbReference type="ChEBI" id="CHEBI:29033"/>
        <dbReference type="ChEBI" id="CHEBI:58351"/>
        <dbReference type="ChEBI" id="CHEBI:60052"/>
        <dbReference type="EC" id="4.99.1.4"/>
    </reaction>
</comment>
<dbReference type="GO" id="GO:0051266">
    <property type="term" value="F:sirohydrochlorin ferrochelatase activity"/>
    <property type="evidence" value="ECO:0007669"/>
    <property type="project" value="UniProtKB-EC"/>
</dbReference>
<feature type="binding site" evidence="15">
    <location>
        <position position="412"/>
    </location>
    <ligand>
        <name>S-adenosyl-L-methionine</name>
        <dbReference type="ChEBI" id="CHEBI:59789"/>
    </ligand>
</feature>
<evidence type="ECO:0000256" key="5">
    <source>
        <dbReference type="ARBA" id="ARBA00022679"/>
    </source>
</evidence>
<dbReference type="InterPro" id="IPR028281">
    <property type="entry name" value="Sirohaem_synthase_central"/>
</dbReference>
<dbReference type="InterPro" id="IPR006366">
    <property type="entry name" value="CobA/CysG_C"/>
</dbReference>
<comment type="pathway">
    <text evidence="12 15">Porphyrin-containing compound metabolism; siroheme biosynthesis; precorrin-2 from uroporphyrinogen III: step 1/1.</text>
</comment>
<dbReference type="HAMAP" id="MF_01646">
    <property type="entry name" value="Siroheme_synth"/>
    <property type="match status" value="1"/>
</dbReference>
<keyword evidence="3 15" id="KW-0169">Cobalamin biosynthesis</keyword>
<evidence type="ECO:0000256" key="3">
    <source>
        <dbReference type="ARBA" id="ARBA00022573"/>
    </source>
</evidence>
<dbReference type="UniPathway" id="UPA00148">
    <property type="reaction ID" value="UER00211"/>
</dbReference>
<comment type="caution">
    <text evidence="21">The sequence shown here is derived from an EMBL/GenBank/DDBJ whole genome shotgun (WGS) entry which is preliminary data.</text>
</comment>
<feature type="binding site" evidence="15">
    <location>
        <begin position="301"/>
        <end position="303"/>
    </location>
    <ligand>
        <name>S-adenosyl-L-methionine</name>
        <dbReference type="ChEBI" id="CHEBI:59789"/>
    </ligand>
</feature>
<feature type="binding site" evidence="15">
    <location>
        <begin position="43"/>
        <end position="44"/>
    </location>
    <ligand>
        <name>NAD(+)</name>
        <dbReference type="ChEBI" id="CHEBI:57540"/>
    </ligand>
</feature>
<dbReference type="NCBIfam" id="TIGR01470">
    <property type="entry name" value="cysG_Nterm"/>
    <property type="match status" value="1"/>
</dbReference>
<evidence type="ECO:0000256" key="12">
    <source>
        <dbReference type="ARBA" id="ARBA00025705"/>
    </source>
</evidence>
<dbReference type="GO" id="GO:0019354">
    <property type="term" value="P:siroheme biosynthetic process"/>
    <property type="evidence" value="ECO:0007669"/>
    <property type="project" value="UniProtKB-UniRule"/>
</dbReference>
<keyword evidence="22" id="KW-1185">Reference proteome</keyword>
<keyword evidence="8 15" id="KW-0520">NAD</keyword>
<dbReference type="EMBL" id="STGJ01000007">
    <property type="protein sequence ID" value="TIC83433.1"/>
    <property type="molecule type" value="Genomic_DNA"/>
</dbReference>
<keyword evidence="4 15" id="KW-0489">Methyltransferase</keyword>
<dbReference type="UniPathway" id="UPA00262">
    <property type="reaction ID" value="UER00211"/>
</dbReference>
<accession>A0A4V4N878</accession>
<dbReference type="Gene3D" id="3.30.160.110">
    <property type="entry name" value="Siroheme synthase, domain 2"/>
    <property type="match status" value="1"/>
</dbReference>
<dbReference type="InterPro" id="IPR036291">
    <property type="entry name" value="NAD(P)-bd_dom_sf"/>
</dbReference>
<dbReference type="GO" id="GO:0032259">
    <property type="term" value="P:methylation"/>
    <property type="evidence" value="ECO:0007669"/>
    <property type="project" value="UniProtKB-KW"/>
</dbReference>
<dbReference type="Pfam" id="PF10414">
    <property type="entry name" value="CysG_dimeriser"/>
    <property type="match status" value="1"/>
</dbReference>
<comment type="pathway">
    <text evidence="14 15">Cofactor biosynthesis; adenosylcobalamin biosynthesis; precorrin-2 from uroporphyrinogen III: step 1/1.</text>
</comment>
<feature type="region of interest" description="Precorrin-2 dehydrogenase / sirohydrochlorin ferrochelatase" evidence="15">
    <location>
        <begin position="1"/>
        <end position="203"/>
    </location>
</feature>
<evidence type="ECO:0000256" key="17">
    <source>
        <dbReference type="RuleBase" id="RU003960"/>
    </source>
</evidence>
<comment type="pathway">
    <text evidence="15">Porphyrin-containing compound metabolism; siroheme biosynthesis; siroheme from sirohydrochlorin: step 1/1.</text>
</comment>
<dbReference type="Pfam" id="PF00590">
    <property type="entry name" value="TP_methylase"/>
    <property type="match status" value="1"/>
</dbReference>
<sequence length="464" mass="49250">MDYFPIFVKLEGASCLLVGGGEVALRKARLLLDAGARLTVVAPELVPELAELAGGGRLQHLPARFDPAQVGSQRLVVAATCDAAVNRAVSEAAQAANIPVNVVDAPALSTYITPAIIDRSPLVVAVSTGGAVPVLARLIRARLESMIPAGFGRLARFAGAWRERVKARFTDVDERRAFWEAALQGPLAESVMAGADADAGRQMQALIDRDARWHAGCVYLVGAGPGNPDLLTFRALRLMQQADVVLYDKLIAPELLELVRRDAERVYVGKARADHTLPQDDINALMVRLAKAGRRVLRLKGGDPFTFGRGGEEIATLAAEGIPFEVVPGITSASGAAAYAGIPLTHRDHAQSVVFVTGHLKDGSVGLDWPALVRPQQTVVVYMGLSGIKELAEGFMQHGKPASTPAALIESATTERQRVFTGTLETLSDLARAHAVKSPALIIVGEVVQLSGALAWFRRNEGAG</sequence>
<keyword evidence="7 15" id="KW-0560">Oxidoreductase</keyword>
<comment type="pathway">
    <text evidence="15">Cofactor biosynthesis; adenosylcobalamin biosynthesis; sirohydrochlorin from precorrin-2: step 1/1.</text>
</comment>
<dbReference type="AlphaFoldDB" id="A0A4V4N878"/>
<comment type="similarity">
    <text evidence="15">In the N-terminal section; belongs to the precorrin-2 dehydrogenase / sirohydrochlorin ferrochelatase family.</text>
</comment>
<dbReference type="GO" id="GO:0004851">
    <property type="term" value="F:uroporphyrin-III C-methyltransferase activity"/>
    <property type="evidence" value="ECO:0007669"/>
    <property type="project" value="UniProtKB-UniRule"/>
</dbReference>
<dbReference type="OrthoDB" id="9815856at2"/>
<dbReference type="Gene3D" id="1.10.8.210">
    <property type="entry name" value="Sirohaem synthase, dimerisation domain"/>
    <property type="match status" value="1"/>
</dbReference>
<reference evidence="21 22" key="1">
    <citation type="submission" date="2019-04" db="EMBL/GenBank/DDBJ databases">
        <title>Crenobacter sp. nov.</title>
        <authorList>
            <person name="Shi S."/>
        </authorList>
    </citation>
    <scope>NUCLEOTIDE SEQUENCE [LARGE SCALE GENOMIC DNA]</scope>
    <source>
        <strain evidence="21 22">GY 70310</strain>
    </source>
</reference>
<evidence type="ECO:0000256" key="13">
    <source>
        <dbReference type="ARBA" id="ARBA00047561"/>
    </source>
</evidence>
<comment type="catalytic activity">
    <reaction evidence="15">
        <text>uroporphyrinogen III + 2 S-adenosyl-L-methionine = precorrin-2 + 2 S-adenosyl-L-homocysteine + H(+)</text>
        <dbReference type="Rhea" id="RHEA:32459"/>
        <dbReference type="ChEBI" id="CHEBI:15378"/>
        <dbReference type="ChEBI" id="CHEBI:57308"/>
        <dbReference type="ChEBI" id="CHEBI:57856"/>
        <dbReference type="ChEBI" id="CHEBI:58827"/>
        <dbReference type="ChEBI" id="CHEBI:59789"/>
        <dbReference type="EC" id="2.1.1.107"/>
    </reaction>
</comment>
<feature type="domain" description="Sirohaem synthase dimerisation" evidence="19">
    <location>
        <begin position="151"/>
        <end position="206"/>
    </location>
</feature>
<dbReference type="Proteomes" id="UP000308891">
    <property type="component" value="Unassembled WGS sequence"/>
</dbReference>
<comment type="similarity">
    <text evidence="2 17">Belongs to the precorrin methyltransferase family.</text>
</comment>
<dbReference type="InterPro" id="IPR006367">
    <property type="entry name" value="Sirohaem_synthase_N"/>
</dbReference>
<comment type="pathway">
    <text evidence="1 15">Porphyrin-containing compound metabolism; siroheme biosynthesis; sirohydrochlorin from precorrin-2: step 1/1.</text>
</comment>
<dbReference type="InterPro" id="IPR019478">
    <property type="entry name" value="Sirohaem_synthase_dimer_dom"/>
</dbReference>
<evidence type="ECO:0000256" key="1">
    <source>
        <dbReference type="ARBA" id="ARBA00005010"/>
    </source>
</evidence>
<feature type="binding site" evidence="15">
    <location>
        <position position="225"/>
    </location>
    <ligand>
        <name>S-adenosyl-L-methionine</name>
        <dbReference type="ChEBI" id="CHEBI:59789"/>
    </ligand>
</feature>
<dbReference type="InterPro" id="IPR000878">
    <property type="entry name" value="4pyrrol_Mease"/>
</dbReference>
<dbReference type="FunFam" id="3.30.950.10:FF:000001">
    <property type="entry name" value="Siroheme synthase"/>
    <property type="match status" value="1"/>
</dbReference>
<dbReference type="Gene3D" id="3.40.1010.10">
    <property type="entry name" value="Cobalt-precorrin-4 Transmethylase, Domain 1"/>
    <property type="match status" value="1"/>
</dbReference>
<proteinExistence type="inferred from homology"/>
<feature type="domain" description="Tetrapyrrole methylase" evidence="18">
    <location>
        <begin position="218"/>
        <end position="427"/>
    </location>
</feature>
<dbReference type="EC" id="2.1.1.107" evidence="15"/>
<dbReference type="PANTHER" id="PTHR45790:SF1">
    <property type="entry name" value="SIROHEME SYNTHASE"/>
    <property type="match status" value="1"/>
</dbReference>
<dbReference type="InterPro" id="IPR050161">
    <property type="entry name" value="Siro_Cobalamin_biosynth"/>
</dbReference>
<comment type="similarity">
    <text evidence="15">In the C-terminal section; belongs to the precorrin methyltransferase family.</text>
</comment>
<evidence type="ECO:0000256" key="10">
    <source>
        <dbReference type="ARBA" id="ARBA00023244"/>
    </source>
</evidence>
<feature type="region of interest" description="Uroporphyrinogen-III C-methyltransferase" evidence="15">
    <location>
        <begin position="216"/>
        <end position="464"/>
    </location>
</feature>
<dbReference type="GO" id="GO:0051287">
    <property type="term" value="F:NAD binding"/>
    <property type="evidence" value="ECO:0007669"/>
    <property type="project" value="InterPro"/>
</dbReference>
<evidence type="ECO:0000256" key="15">
    <source>
        <dbReference type="HAMAP-Rule" id="MF_01646"/>
    </source>
</evidence>
<evidence type="ECO:0000313" key="21">
    <source>
        <dbReference type="EMBL" id="TIC83433.1"/>
    </source>
</evidence>
<evidence type="ECO:0000256" key="16">
    <source>
        <dbReference type="PIRSR" id="PIRSR036426-1"/>
    </source>
</evidence>
<evidence type="ECO:0000259" key="18">
    <source>
        <dbReference type="Pfam" id="PF00590"/>
    </source>
</evidence>
<dbReference type="FunFam" id="3.40.1010.10:FF:000001">
    <property type="entry name" value="Siroheme synthase"/>
    <property type="match status" value="1"/>
</dbReference>
<evidence type="ECO:0000256" key="14">
    <source>
        <dbReference type="ARBA" id="ARBA00060548"/>
    </source>
</evidence>
<dbReference type="NCBIfam" id="TIGR01469">
    <property type="entry name" value="cobA_cysG_Cterm"/>
    <property type="match status" value="1"/>
</dbReference>
<evidence type="ECO:0000259" key="20">
    <source>
        <dbReference type="Pfam" id="PF14824"/>
    </source>
</evidence>
<dbReference type="InterPro" id="IPR037115">
    <property type="entry name" value="Sirohaem_synt_dimer_dom_sf"/>
</dbReference>
<feature type="binding site" evidence="15">
    <location>
        <begin position="22"/>
        <end position="23"/>
    </location>
    <ligand>
        <name>NAD(+)</name>
        <dbReference type="ChEBI" id="CHEBI:57540"/>
    </ligand>
</feature>
<dbReference type="EC" id="4.99.1.4" evidence="15"/>
<dbReference type="PROSITE" id="PS00840">
    <property type="entry name" value="SUMT_2"/>
    <property type="match status" value="1"/>
</dbReference>
<dbReference type="InterPro" id="IPR014776">
    <property type="entry name" value="4pyrrole_Mease_sub2"/>
</dbReference>
<dbReference type="NCBIfam" id="NF007922">
    <property type="entry name" value="PRK10637.1"/>
    <property type="match status" value="1"/>
</dbReference>
<keyword evidence="10 15" id="KW-0627">Porphyrin biosynthesis</keyword>
<dbReference type="CDD" id="cd11642">
    <property type="entry name" value="SUMT"/>
    <property type="match status" value="1"/>
</dbReference>
<dbReference type="GO" id="GO:0043115">
    <property type="term" value="F:precorrin-2 dehydrogenase activity"/>
    <property type="evidence" value="ECO:0007669"/>
    <property type="project" value="UniProtKB-UniRule"/>
</dbReference>
<keyword evidence="9 15" id="KW-0456">Lyase</keyword>
<name>A0A4V4N878_9NEIS</name>
<dbReference type="FunFam" id="3.30.160.110:FF:000001">
    <property type="entry name" value="Siroheme synthase"/>
    <property type="match status" value="1"/>
</dbReference>
<dbReference type="GO" id="GO:0009236">
    <property type="term" value="P:cobalamin biosynthetic process"/>
    <property type="evidence" value="ECO:0007669"/>
    <property type="project" value="UniProtKB-UniRule"/>
</dbReference>
<dbReference type="PANTHER" id="PTHR45790">
    <property type="entry name" value="SIROHEME SYNTHASE-RELATED"/>
    <property type="match status" value="1"/>
</dbReference>
<comment type="function">
    <text evidence="15">Multifunctional enzyme that catalyzes the SAM-dependent methylations of uroporphyrinogen III at position C-2 and C-7 to form precorrin-2 via precorrin-1. Then it catalyzes the NAD-dependent ring dehydrogenation of precorrin-2 to yield sirohydrochlorin. Finally, it catalyzes the ferrochelation of sirohydrochlorin to yield siroheme.</text>
</comment>
<organism evidence="21 22">
    <name type="scientific">Crenobacter intestini</name>
    <dbReference type="NCBI Taxonomy" id="2563443"/>
    <lineage>
        <taxon>Bacteria</taxon>
        <taxon>Pseudomonadati</taxon>
        <taxon>Pseudomonadota</taxon>
        <taxon>Betaproteobacteria</taxon>
        <taxon>Neisseriales</taxon>
        <taxon>Neisseriaceae</taxon>
        <taxon>Crenobacter</taxon>
    </lineage>
</organism>
<dbReference type="SUPFAM" id="SSF75615">
    <property type="entry name" value="Siroheme synthase middle domains-like"/>
    <property type="match status" value="1"/>
</dbReference>
<feature type="active site" description="Proton acceptor" evidence="15 16">
    <location>
        <position position="248"/>
    </location>
</feature>
<dbReference type="SUPFAM" id="SSF53790">
    <property type="entry name" value="Tetrapyrrole methylase"/>
    <property type="match status" value="1"/>
</dbReference>
<dbReference type="InterPro" id="IPR014777">
    <property type="entry name" value="4pyrrole_Mease_sub1"/>
</dbReference>
<evidence type="ECO:0000256" key="4">
    <source>
        <dbReference type="ARBA" id="ARBA00022603"/>
    </source>
</evidence>
<dbReference type="SUPFAM" id="SSF51735">
    <property type="entry name" value="NAD(P)-binding Rossmann-fold domains"/>
    <property type="match status" value="1"/>
</dbReference>
<comment type="catalytic activity">
    <reaction evidence="13 15">
        <text>precorrin-2 + NAD(+) = sirohydrochlorin + NADH + 2 H(+)</text>
        <dbReference type="Rhea" id="RHEA:15613"/>
        <dbReference type="ChEBI" id="CHEBI:15378"/>
        <dbReference type="ChEBI" id="CHEBI:57540"/>
        <dbReference type="ChEBI" id="CHEBI:57945"/>
        <dbReference type="ChEBI" id="CHEBI:58351"/>
        <dbReference type="ChEBI" id="CHEBI:58827"/>
        <dbReference type="EC" id="1.3.1.76"/>
    </reaction>
</comment>
<keyword evidence="11 15" id="KW-0511">Multifunctional enzyme</keyword>
<dbReference type="NCBIfam" id="NF004790">
    <property type="entry name" value="PRK06136.1"/>
    <property type="match status" value="1"/>
</dbReference>
<keyword evidence="6 15" id="KW-0949">S-adenosyl-L-methionine</keyword>
<evidence type="ECO:0000256" key="6">
    <source>
        <dbReference type="ARBA" id="ARBA00022691"/>
    </source>
</evidence>
<dbReference type="Gene3D" id="3.40.50.720">
    <property type="entry name" value="NAD(P)-binding Rossmann-like Domain"/>
    <property type="match status" value="1"/>
</dbReference>
<dbReference type="InterPro" id="IPR003043">
    <property type="entry name" value="Uropor_MeTrfase_CS"/>
</dbReference>
<dbReference type="Pfam" id="PF13241">
    <property type="entry name" value="NAD_binding_7"/>
    <property type="match status" value="1"/>
</dbReference>